<dbReference type="Pfam" id="PF01578">
    <property type="entry name" value="Cytochrom_C_asm"/>
    <property type="match status" value="1"/>
</dbReference>
<evidence type="ECO:0000313" key="15">
    <source>
        <dbReference type="Proteomes" id="UP000630923"/>
    </source>
</evidence>
<dbReference type="PANTHER" id="PTHR43653">
    <property type="entry name" value="CYTOCHROME C ASSEMBLY PROTEIN-RELATED"/>
    <property type="match status" value="1"/>
</dbReference>
<feature type="transmembrane region" description="Helical" evidence="11">
    <location>
        <begin position="41"/>
        <end position="62"/>
    </location>
</feature>
<evidence type="ECO:0000256" key="10">
    <source>
        <dbReference type="SAM" id="MobiDB-lite"/>
    </source>
</evidence>
<feature type="transmembrane region" description="Helical" evidence="11">
    <location>
        <begin position="277"/>
        <end position="305"/>
    </location>
</feature>
<dbReference type="InterPro" id="IPR032523">
    <property type="entry name" value="CcmF_C"/>
</dbReference>
<dbReference type="AlphaFoldDB" id="A0A919E4Z6"/>
<keyword evidence="15" id="KW-1185">Reference proteome</keyword>
<dbReference type="InterPro" id="IPR002541">
    <property type="entry name" value="Cyt_c_assembly"/>
</dbReference>
<evidence type="ECO:0000313" key="14">
    <source>
        <dbReference type="EMBL" id="GHF14391.1"/>
    </source>
</evidence>
<comment type="function">
    <text evidence="9">Required for the biogenesis of c-type cytochromes. Possible subunit of a heme lyase.</text>
</comment>
<feature type="transmembrane region" description="Helical" evidence="11">
    <location>
        <begin position="392"/>
        <end position="412"/>
    </location>
</feature>
<accession>A0A919E4Z6</accession>
<evidence type="ECO:0000256" key="1">
    <source>
        <dbReference type="ARBA" id="ARBA00004429"/>
    </source>
</evidence>
<dbReference type="GO" id="GO:0020037">
    <property type="term" value="F:heme binding"/>
    <property type="evidence" value="ECO:0007669"/>
    <property type="project" value="InterPro"/>
</dbReference>
<reference evidence="14" key="2">
    <citation type="submission" date="2020-09" db="EMBL/GenBank/DDBJ databases">
        <authorList>
            <person name="Sun Q."/>
            <person name="Kim S."/>
        </authorList>
    </citation>
    <scope>NUCLEOTIDE SEQUENCE</scope>
    <source>
        <strain evidence="14">KCTC 42590</strain>
    </source>
</reference>
<feature type="transmembrane region" description="Helical" evidence="11">
    <location>
        <begin position="449"/>
        <end position="470"/>
    </location>
</feature>
<dbReference type="RefSeq" id="WP_191250027.1">
    <property type="nucleotide sequence ID" value="NZ_BNCI01000001.1"/>
</dbReference>
<keyword evidence="8 11" id="KW-0472">Membrane</keyword>
<evidence type="ECO:0000256" key="8">
    <source>
        <dbReference type="ARBA" id="ARBA00023136"/>
    </source>
</evidence>
<evidence type="ECO:0000256" key="2">
    <source>
        <dbReference type="ARBA" id="ARBA00009186"/>
    </source>
</evidence>
<keyword evidence="3" id="KW-1003">Cell membrane</keyword>
<evidence type="ECO:0000256" key="9">
    <source>
        <dbReference type="ARBA" id="ARBA00037230"/>
    </source>
</evidence>
<keyword evidence="4" id="KW-0997">Cell inner membrane</keyword>
<feature type="transmembrane region" description="Helical" evidence="11">
    <location>
        <begin position="207"/>
        <end position="229"/>
    </location>
</feature>
<dbReference type="GO" id="GO:0005886">
    <property type="term" value="C:plasma membrane"/>
    <property type="evidence" value="ECO:0007669"/>
    <property type="project" value="UniProtKB-SubCell"/>
</dbReference>
<keyword evidence="5 11" id="KW-0812">Transmembrane</keyword>
<organism evidence="14 15">
    <name type="scientific">Kordiimonas sediminis</name>
    <dbReference type="NCBI Taxonomy" id="1735581"/>
    <lineage>
        <taxon>Bacteria</taxon>
        <taxon>Pseudomonadati</taxon>
        <taxon>Pseudomonadota</taxon>
        <taxon>Alphaproteobacteria</taxon>
        <taxon>Kordiimonadales</taxon>
        <taxon>Kordiimonadaceae</taxon>
        <taxon>Kordiimonas</taxon>
    </lineage>
</organism>
<feature type="transmembrane region" description="Helical" evidence="11">
    <location>
        <begin position="96"/>
        <end position="113"/>
    </location>
</feature>
<feature type="transmembrane region" description="Helical" evidence="11">
    <location>
        <begin position="6"/>
        <end position="29"/>
    </location>
</feature>
<sequence>MIAEIGHFAVILALIASLIGATFPHVGIARNDDRLMILGGRMAYVQFVCMIVAFGALMYSYVISDFSVLNVATNSHSAKPLLYKIAGTWGNHEGSLLLWALMLSLFAAAVALRGKRLPLRFQSRAIAVQNLLGFGFLLFIVATSNPFERLDPVAIEGNGLNPLLQDPGLIFHPPMLYLGYVGLSAAFSFAVAALIEGEVSPAWARWVRPWTLAAWVLLTGGIALGSWWAYYELGWGGWWFWDPVENASFMPWLAATALLHSAIVVEKRDALKSWTILLAIIAFSLSLLGTFIVRSGVVVSVHAFASDPTRGIFILGFLAFVIGGSLALYAWRAPSLVPGGLFGMVSRESALVLNNILLSTFAGVVLVGTLYPLVLEAFDGSQISVGPPFFEFAAAVLMSPLVIALGFGPLLAWKRGNLSRAARILLPAFLAAVLGGIALTLSAGTGVVMTAFGFALALYLAVSVLLEIAGRIQLFKAPGKAFGRLRSLPRASWGMAFAHFGLAIVILGMTVSEAFTDETLTVLRPGEGAEVGDYVFTLKSVEGTTGPNYTAVRGTLDVTENGRLITVLTPEDRVYTNPVTNTTEASITPLFSGDLYAVIGESAGGGAWSMRLYFKPMISGLWVGSIMMMLGGLLSLSDRRLRIGSPEGRKKHASVKTAGGDQATKQPSSDTAAASAKVETPA</sequence>
<feature type="transmembrane region" description="Helical" evidence="11">
    <location>
        <begin position="491"/>
        <end position="511"/>
    </location>
</feature>
<evidence type="ECO:0000256" key="5">
    <source>
        <dbReference type="ARBA" id="ARBA00022692"/>
    </source>
</evidence>
<dbReference type="InterPro" id="IPR003567">
    <property type="entry name" value="Cyt_c_biogenesis"/>
</dbReference>
<keyword evidence="6" id="KW-0201">Cytochrome c-type biogenesis</keyword>
<keyword evidence="7 11" id="KW-1133">Transmembrane helix</keyword>
<name>A0A919E4Z6_9PROT</name>
<feature type="transmembrane region" description="Helical" evidence="11">
    <location>
        <begin position="125"/>
        <end position="142"/>
    </location>
</feature>
<evidence type="ECO:0000256" key="6">
    <source>
        <dbReference type="ARBA" id="ARBA00022748"/>
    </source>
</evidence>
<dbReference type="NCBIfam" id="NF007691">
    <property type="entry name" value="PRK10369.1"/>
    <property type="match status" value="1"/>
</dbReference>
<dbReference type="GO" id="GO:0017004">
    <property type="term" value="P:cytochrome complex assembly"/>
    <property type="evidence" value="ECO:0007669"/>
    <property type="project" value="UniProtKB-KW"/>
</dbReference>
<dbReference type="InterPro" id="IPR003568">
    <property type="entry name" value="Cyt_c_biogenesis_CcmF"/>
</dbReference>
<dbReference type="Proteomes" id="UP000630923">
    <property type="component" value="Unassembled WGS sequence"/>
</dbReference>
<feature type="domain" description="Cytochrome c-type biogenesis protein CcmF C-terminal" evidence="13">
    <location>
        <begin position="315"/>
        <end position="639"/>
    </location>
</feature>
<dbReference type="PANTHER" id="PTHR43653:SF1">
    <property type="entry name" value="CYTOCHROME C-TYPE BIOGENESIS PROTEIN CCMF"/>
    <property type="match status" value="1"/>
</dbReference>
<dbReference type="GO" id="GO:0015232">
    <property type="term" value="F:heme transmembrane transporter activity"/>
    <property type="evidence" value="ECO:0007669"/>
    <property type="project" value="InterPro"/>
</dbReference>
<reference evidence="14" key="1">
    <citation type="journal article" date="2014" name="Int. J. Syst. Evol. Microbiol.">
        <title>Complete genome sequence of Corynebacterium casei LMG S-19264T (=DSM 44701T), isolated from a smear-ripened cheese.</title>
        <authorList>
            <consortium name="US DOE Joint Genome Institute (JGI-PGF)"/>
            <person name="Walter F."/>
            <person name="Albersmeier A."/>
            <person name="Kalinowski J."/>
            <person name="Ruckert C."/>
        </authorList>
    </citation>
    <scope>NUCLEOTIDE SEQUENCE</scope>
    <source>
        <strain evidence="14">KCTC 42590</strain>
    </source>
</reference>
<feature type="transmembrane region" description="Helical" evidence="11">
    <location>
        <begin position="617"/>
        <end position="636"/>
    </location>
</feature>
<protein>
    <submittedName>
        <fullName evidence="14">Cytochrome c biogenesis protein CcmF</fullName>
    </submittedName>
</protein>
<feature type="transmembrane region" description="Helical" evidence="11">
    <location>
        <begin position="352"/>
        <end position="372"/>
    </location>
</feature>
<evidence type="ECO:0000256" key="3">
    <source>
        <dbReference type="ARBA" id="ARBA00022475"/>
    </source>
</evidence>
<evidence type="ECO:0000256" key="11">
    <source>
        <dbReference type="SAM" id="Phobius"/>
    </source>
</evidence>
<dbReference type="PRINTS" id="PR01410">
    <property type="entry name" value="CCBIOGENESIS"/>
</dbReference>
<feature type="transmembrane region" description="Helical" evidence="11">
    <location>
        <begin position="249"/>
        <end position="265"/>
    </location>
</feature>
<dbReference type="EMBL" id="BNCI01000001">
    <property type="protein sequence ID" value="GHF14391.1"/>
    <property type="molecule type" value="Genomic_DNA"/>
</dbReference>
<evidence type="ECO:0000256" key="4">
    <source>
        <dbReference type="ARBA" id="ARBA00022519"/>
    </source>
</evidence>
<feature type="region of interest" description="Disordered" evidence="10">
    <location>
        <begin position="645"/>
        <end position="682"/>
    </location>
</feature>
<dbReference type="PRINTS" id="PR01411">
    <property type="entry name" value="CCMFBIOGNSIS"/>
</dbReference>
<feature type="transmembrane region" description="Helical" evidence="11">
    <location>
        <begin position="424"/>
        <end position="443"/>
    </location>
</feature>
<comment type="caution">
    <text evidence="14">The sequence shown here is derived from an EMBL/GenBank/DDBJ whole genome shotgun (WGS) entry which is preliminary data.</text>
</comment>
<comment type="subcellular location">
    <subcellularLocation>
        <location evidence="1">Cell inner membrane</location>
        <topology evidence="1">Multi-pass membrane protein</topology>
    </subcellularLocation>
</comment>
<evidence type="ECO:0000259" key="13">
    <source>
        <dbReference type="Pfam" id="PF16327"/>
    </source>
</evidence>
<feature type="transmembrane region" description="Helical" evidence="11">
    <location>
        <begin position="311"/>
        <end position="331"/>
    </location>
</feature>
<evidence type="ECO:0000256" key="7">
    <source>
        <dbReference type="ARBA" id="ARBA00022989"/>
    </source>
</evidence>
<feature type="domain" description="Cytochrome c assembly protein" evidence="12">
    <location>
        <begin position="89"/>
        <end position="295"/>
    </location>
</feature>
<dbReference type="NCBIfam" id="TIGR00353">
    <property type="entry name" value="nrfE"/>
    <property type="match status" value="1"/>
</dbReference>
<evidence type="ECO:0000259" key="12">
    <source>
        <dbReference type="Pfam" id="PF01578"/>
    </source>
</evidence>
<feature type="compositionally biased region" description="Polar residues" evidence="10">
    <location>
        <begin position="663"/>
        <end position="672"/>
    </location>
</feature>
<comment type="similarity">
    <text evidence="2">Belongs to the CcmF/CycK/Ccl1/NrfE/CcsA family.</text>
</comment>
<feature type="transmembrane region" description="Helical" evidence="11">
    <location>
        <begin position="175"/>
        <end position="195"/>
    </location>
</feature>
<dbReference type="Pfam" id="PF16327">
    <property type="entry name" value="CcmF_C"/>
    <property type="match status" value="1"/>
</dbReference>
<proteinExistence type="inferred from homology"/>
<gene>
    <name evidence="14" type="ORF">GCM10017044_05600</name>
</gene>